<protein>
    <submittedName>
        <fullName evidence="1">Uncharacterized protein</fullName>
    </submittedName>
</protein>
<dbReference type="EMBL" id="CP068570">
    <property type="protein sequence ID" value="QQZ49571.1"/>
    <property type="molecule type" value="Genomic_DNA"/>
</dbReference>
<sequence>MEGFGSTLSKVSVEGQLGGTLVREWLPQGLQVTMVAPAKSYTRPSRVN</sequence>
<reference evidence="1" key="1">
    <citation type="submission" date="2021-01" db="EMBL/GenBank/DDBJ databases">
        <title>Genome sequence of Phenylobacterium sp. 20VBR1 isolated from a valley glaceir, Ny-Alesund, Svalbard.</title>
        <authorList>
            <person name="Thomas F.A."/>
            <person name="Krishnan K.P."/>
            <person name="Sinha R.K."/>
        </authorList>
    </citation>
    <scope>NUCLEOTIDE SEQUENCE</scope>
    <source>
        <strain evidence="1">20VBR1</strain>
    </source>
</reference>
<organism evidence="1">
    <name type="scientific">Phenylobacterium glaciei</name>
    <dbReference type="NCBI Taxonomy" id="2803784"/>
    <lineage>
        <taxon>Bacteria</taxon>
        <taxon>Pseudomonadati</taxon>
        <taxon>Pseudomonadota</taxon>
        <taxon>Alphaproteobacteria</taxon>
        <taxon>Caulobacterales</taxon>
        <taxon>Caulobacteraceae</taxon>
        <taxon>Phenylobacterium</taxon>
    </lineage>
</organism>
<proteinExistence type="predicted"/>
<gene>
    <name evidence="1" type="ORF">JKL49_21935</name>
</gene>
<accession>A0A974P1K2</accession>
<name>A0A974P1K2_9CAUL</name>
<evidence type="ECO:0000313" key="1">
    <source>
        <dbReference type="EMBL" id="QQZ49571.1"/>
    </source>
</evidence>
<dbReference type="AlphaFoldDB" id="A0A974P1K2"/>